<protein>
    <submittedName>
        <fullName evidence="1">Uncharacterized protein</fullName>
    </submittedName>
</protein>
<name>A0A8S9QK42_BRACR</name>
<evidence type="ECO:0000313" key="2">
    <source>
        <dbReference type="Proteomes" id="UP000712600"/>
    </source>
</evidence>
<dbReference type="EMBL" id="QGKX02001290">
    <property type="protein sequence ID" value="KAF3540343.1"/>
    <property type="molecule type" value="Genomic_DNA"/>
</dbReference>
<proteinExistence type="predicted"/>
<organism evidence="1 2">
    <name type="scientific">Brassica cretica</name>
    <name type="common">Mustard</name>
    <dbReference type="NCBI Taxonomy" id="69181"/>
    <lineage>
        <taxon>Eukaryota</taxon>
        <taxon>Viridiplantae</taxon>
        <taxon>Streptophyta</taxon>
        <taxon>Embryophyta</taxon>
        <taxon>Tracheophyta</taxon>
        <taxon>Spermatophyta</taxon>
        <taxon>Magnoliopsida</taxon>
        <taxon>eudicotyledons</taxon>
        <taxon>Gunneridae</taxon>
        <taxon>Pentapetalae</taxon>
        <taxon>rosids</taxon>
        <taxon>malvids</taxon>
        <taxon>Brassicales</taxon>
        <taxon>Brassicaceae</taxon>
        <taxon>Brassiceae</taxon>
        <taxon>Brassica</taxon>
    </lineage>
</organism>
<reference evidence="1" key="1">
    <citation type="submission" date="2019-12" db="EMBL/GenBank/DDBJ databases">
        <title>Genome sequencing and annotation of Brassica cretica.</title>
        <authorList>
            <person name="Studholme D.J."/>
            <person name="Sarris P."/>
        </authorList>
    </citation>
    <scope>NUCLEOTIDE SEQUENCE</scope>
    <source>
        <strain evidence="1">PFS-109/04</strain>
        <tissue evidence="1">Leaf</tissue>
    </source>
</reference>
<comment type="caution">
    <text evidence="1">The sequence shown here is derived from an EMBL/GenBank/DDBJ whole genome shotgun (WGS) entry which is preliminary data.</text>
</comment>
<dbReference type="AlphaFoldDB" id="A0A8S9QK42"/>
<dbReference type="Proteomes" id="UP000712600">
    <property type="component" value="Unassembled WGS sequence"/>
</dbReference>
<evidence type="ECO:0000313" key="1">
    <source>
        <dbReference type="EMBL" id="KAF3540343.1"/>
    </source>
</evidence>
<sequence>MGRQQDRCKCVALSRFFNVSFFRVSSSSFIVSRLQVPYGSSEIFASCCTISATSVTPPRARILAMRLRPRFLNARFVPNCVWPSSSLLRIELEIRDCNRASAFSVASPHLLALVSPASKPELLVSPSIYCTRVAVTRLLRSFRVAIDRGTSSLDRANHIEPSDRHEAVDWCSRIEAKVEGIEASSLASSHRALRLRRTGGWTESDRSRGSGFMDRSLESLRVSSCRLGVEADGSSTHLLRIEHSKAHDRDMTNF</sequence>
<gene>
    <name evidence="1" type="ORF">F2Q69_00023980</name>
</gene>
<accession>A0A8S9QK42</accession>